<evidence type="ECO:0000313" key="3">
    <source>
        <dbReference type="Proteomes" id="UP001597568"/>
    </source>
</evidence>
<dbReference type="RefSeq" id="WP_380147943.1">
    <property type="nucleotide sequence ID" value="NZ_JBHUOR010000098.1"/>
</dbReference>
<accession>A0ABW5Y196</accession>
<gene>
    <name evidence="2" type="ORF">ACFSY7_11475</name>
</gene>
<name>A0ABW5Y196_9BACL</name>
<comment type="caution">
    <text evidence="2">The sequence shown here is derived from an EMBL/GenBank/DDBJ whole genome shotgun (WGS) entry which is preliminary data.</text>
</comment>
<feature type="chain" id="PRO_5046873789" evidence="1">
    <location>
        <begin position="21"/>
        <end position="181"/>
    </location>
</feature>
<keyword evidence="3" id="KW-1185">Reference proteome</keyword>
<dbReference type="Proteomes" id="UP001597568">
    <property type="component" value="Unassembled WGS sequence"/>
</dbReference>
<evidence type="ECO:0000256" key="1">
    <source>
        <dbReference type="SAM" id="SignalP"/>
    </source>
</evidence>
<organism evidence="2 3">
    <name type="scientific">Kurthia populi</name>
    <dbReference type="NCBI Taxonomy" id="1562132"/>
    <lineage>
        <taxon>Bacteria</taxon>
        <taxon>Bacillati</taxon>
        <taxon>Bacillota</taxon>
        <taxon>Bacilli</taxon>
        <taxon>Bacillales</taxon>
        <taxon>Caryophanaceae</taxon>
        <taxon>Kurthia</taxon>
    </lineage>
</organism>
<feature type="signal peptide" evidence="1">
    <location>
        <begin position="1"/>
        <end position="20"/>
    </location>
</feature>
<proteinExistence type="predicted"/>
<protein>
    <submittedName>
        <fullName evidence="2">Uncharacterized protein</fullName>
    </submittedName>
</protein>
<dbReference type="EMBL" id="JBHUOR010000098">
    <property type="protein sequence ID" value="MFD2869113.1"/>
    <property type="molecule type" value="Genomic_DNA"/>
</dbReference>
<evidence type="ECO:0000313" key="2">
    <source>
        <dbReference type="EMBL" id="MFD2869113.1"/>
    </source>
</evidence>
<reference evidence="3" key="1">
    <citation type="journal article" date="2019" name="Int. J. Syst. Evol. Microbiol.">
        <title>The Global Catalogue of Microorganisms (GCM) 10K type strain sequencing project: providing services to taxonomists for standard genome sequencing and annotation.</title>
        <authorList>
            <consortium name="The Broad Institute Genomics Platform"/>
            <consortium name="The Broad Institute Genome Sequencing Center for Infectious Disease"/>
            <person name="Wu L."/>
            <person name="Ma J."/>
        </authorList>
    </citation>
    <scope>NUCLEOTIDE SEQUENCE [LARGE SCALE GENOMIC DNA]</scope>
    <source>
        <strain evidence="3">KCTC 33522</strain>
    </source>
</reference>
<sequence length="181" mass="20260">MKIKFFIIAIVVALSTLMMEVPGQSIEAKAKYKTYISKVYNAGDGYYEENGFFAGNFQKKLPSGLVVKNASKDQWEPILKVSKGKNIFYIDTNFTMMVNDVLAFSSSSTGYLNMVYMASTRGGEVYYTLLTVSPNGKDVRTSQKMYKGGIDSVKFTSPDKLKIVPYTGKTKVHRFKKGTIK</sequence>
<keyword evidence="1" id="KW-0732">Signal</keyword>